<sequence length="341" mass="38461">MFDKSNAEASSSSLRTYSQYIPPRQEYRPPSPPNSSSMSSFSIHSSIEDQAFRMDNGRVYQAQNDDYMRLEGQHDALKVRQGGKNYLAPFQEVLPEDGRDCRLLDVGTGTGIWALEMASEFPEAEVTGVDLAPVQRPEILPNNLSYLMDDVSKGIPFPDGYFDAVHSRLLLAGIRNWKSFINEVIRVVRPGGLIVFVEDIGRFWVDDVSPEESRKRAPGVSKWSDYIEMALTERGFDSNAGSKAIPKLIEEHTLLSERQTVYTSLPLWPWSTDPLLKKTGELMIHDTLSMPETARLLVVDGCSIPNQRYDELVADYMADIGRPGANVVLPVWHHWARKKVE</sequence>
<dbReference type="AlphaFoldDB" id="A0A4Q1BLP2"/>
<dbReference type="OrthoDB" id="2013972at2759"/>
<gene>
    <name evidence="3" type="ORF">M231_04035</name>
</gene>
<dbReference type="STRING" id="5217.A0A4Q1BLP2"/>
<evidence type="ECO:0000256" key="1">
    <source>
        <dbReference type="SAM" id="MobiDB-lite"/>
    </source>
</evidence>
<name>A0A4Q1BLP2_TREME</name>
<dbReference type="EMBL" id="SDIL01000043">
    <property type="protein sequence ID" value="RXK38725.1"/>
    <property type="molecule type" value="Genomic_DNA"/>
</dbReference>
<dbReference type="InterPro" id="IPR029063">
    <property type="entry name" value="SAM-dependent_MTases_sf"/>
</dbReference>
<dbReference type="Proteomes" id="UP000289152">
    <property type="component" value="Unassembled WGS sequence"/>
</dbReference>
<protein>
    <recommendedName>
        <fullName evidence="2">Methyltransferase type 11 domain-containing protein</fullName>
    </recommendedName>
</protein>
<dbReference type="CDD" id="cd02440">
    <property type="entry name" value="AdoMet_MTases"/>
    <property type="match status" value="1"/>
</dbReference>
<dbReference type="VEuPathDB" id="FungiDB:TREMEDRAFT_57395"/>
<reference evidence="3 4" key="1">
    <citation type="submission" date="2016-06" db="EMBL/GenBank/DDBJ databases">
        <title>Evolution of pathogenesis and genome organization in the Tremellales.</title>
        <authorList>
            <person name="Cuomo C."/>
            <person name="Litvintseva A."/>
            <person name="Heitman J."/>
            <person name="Chen Y."/>
            <person name="Sun S."/>
            <person name="Springer D."/>
            <person name="Dromer F."/>
            <person name="Young S."/>
            <person name="Zeng Q."/>
            <person name="Chapman S."/>
            <person name="Gujja S."/>
            <person name="Saif S."/>
            <person name="Birren B."/>
        </authorList>
    </citation>
    <scope>NUCLEOTIDE SEQUENCE [LARGE SCALE GENOMIC DNA]</scope>
    <source>
        <strain evidence="3 4">ATCC 28783</strain>
    </source>
</reference>
<dbReference type="Gene3D" id="3.40.50.150">
    <property type="entry name" value="Vaccinia Virus protein VP39"/>
    <property type="match status" value="1"/>
</dbReference>
<keyword evidence="4" id="KW-1185">Reference proteome</keyword>
<feature type="region of interest" description="Disordered" evidence="1">
    <location>
        <begin position="1"/>
        <end position="41"/>
    </location>
</feature>
<organism evidence="3 4">
    <name type="scientific">Tremella mesenterica</name>
    <name type="common">Jelly fungus</name>
    <dbReference type="NCBI Taxonomy" id="5217"/>
    <lineage>
        <taxon>Eukaryota</taxon>
        <taxon>Fungi</taxon>
        <taxon>Dikarya</taxon>
        <taxon>Basidiomycota</taxon>
        <taxon>Agaricomycotina</taxon>
        <taxon>Tremellomycetes</taxon>
        <taxon>Tremellales</taxon>
        <taxon>Tremellaceae</taxon>
        <taxon>Tremella</taxon>
    </lineage>
</organism>
<dbReference type="PANTHER" id="PTHR43591">
    <property type="entry name" value="METHYLTRANSFERASE"/>
    <property type="match status" value="1"/>
</dbReference>
<dbReference type="SUPFAM" id="SSF53335">
    <property type="entry name" value="S-adenosyl-L-methionine-dependent methyltransferases"/>
    <property type="match status" value="1"/>
</dbReference>
<evidence type="ECO:0000259" key="2">
    <source>
        <dbReference type="Pfam" id="PF08241"/>
    </source>
</evidence>
<evidence type="ECO:0000313" key="4">
    <source>
        <dbReference type="Proteomes" id="UP000289152"/>
    </source>
</evidence>
<dbReference type="InParanoid" id="A0A4Q1BLP2"/>
<accession>A0A4Q1BLP2</accession>
<dbReference type="Pfam" id="PF08241">
    <property type="entry name" value="Methyltransf_11"/>
    <property type="match status" value="1"/>
</dbReference>
<dbReference type="InterPro" id="IPR013216">
    <property type="entry name" value="Methyltransf_11"/>
</dbReference>
<feature type="compositionally biased region" description="Polar residues" evidence="1">
    <location>
        <begin position="7"/>
        <end position="19"/>
    </location>
</feature>
<comment type="caution">
    <text evidence="3">The sequence shown here is derived from an EMBL/GenBank/DDBJ whole genome shotgun (WGS) entry which is preliminary data.</text>
</comment>
<evidence type="ECO:0000313" key="3">
    <source>
        <dbReference type="EMBL" id="RXK38725.1"/>
    </source>
</evidence>
<dbReference type="GO" id="GO:0008757">
    <property type="term" value="F:S-adenosylmethionine-dependent methyltransferase activity"/>
    <property type="evidence" value="ECO:0007669"/>
    <property type="project" value="InterPro"/>
</dbReference>
<proteinExistence type="predicted"/>
<feature type="domain" description="Methyltransferase type 11" evidence="2">
    <location>
        <begin position="104"/>
        <end position="196"/>
    </location>
</feature>